<name>A0A0F5FU06_9HYPH</name>
<dbReference type="RefSeq" id="WP_046107949.1">
    <property type="nucleotide sequence ID" value="NZ_JZEX01000081.1"/>
</dbReference>
<dbReference type="AlphaFoldDB" id="A0A0F5FU06"/>
<keyword evidence="2" id="KW-1185">Reference proteome</keyword>
<dbReference type="EMBL" id="JZEX01000081">
    <property type="protein sequence ID" value="KKB12359.1"/>
    <property type="molecule type" value="Genomic_DNA"/>
</dbReference>
<gene>
    <name evidence="1" type="ORF">VE25_07310</name>
</gene>
<sequence>MGTIVIDPARIVTAAEKAARAAAEARRAEFPDLEPDQFWFVLRVSGHDQDVLGWVASLNDPASPNYDPVLWAYASSKFERAKYFERDHPLVLSAAQAIGIPDLQLDDLWRYGATGGQPAQA</sequence>
<accession>A0A0F5FU06</accession>
<reference evidence="1 2" key="1">
    <citation type="submission" date="2015-03" db="EMBL/GenBank/DDBJ databases">
        <authorList>
            <person name="Hassan Y.I."/>
            <person name="Lepp D."/>
            <person name="Li X.-Z."/>
            <person name="Zhou T."/>
        </authorList>
    </citation>
    <scope>NUCLEOTIDE SEQUENCE [LARGE SCALE GENOMIC DNA]</scope>
    <source>
        <strain evidence="1 2">BD-c194</strain>
    </source>
</reference>
<proteinExistence type="predicted"/>
<dbReference type="PATRIC" id="fig|443610.3.peg.4029"/>
<dbReference type="OrthoDB" id="7951096at2"/>
<dbReference type="Proteomes" id="UP000033632">
    <property type="component" value="Unassembled WGS sequence"/>
</dbReference>
<comment type="caution">
    <text evidence="1">The sequence shown here is derived from an EMBL/GenBank/DDBJ whole genome shotgun (WGS) entry which is preliminary data.</text>
</comment>
<organism evidence="1 2">
    <name type="scientific">Devosia geojensis</name>
    <dbReference type="NCBI Taxonomy" id="443610"/>
    <lineage>
        <taxon>Bacteria</taxon>
        <taxon>Pseudomonadati</taxon>
        <taxon>Pseudomonadota</taxon>
        <taxon>Alphaproteobacteria</taxon>
        <taxon>Hyphomicrobiales</taxon>
        <taxon>Devosiaceae</taxon>
        <taxon>Devosia</taxon>
    </lineage>
</organism>
<evidence type="ECO:0000313" key="1">
    <source>
        <dbReference type="EMBL" id="KKB12359.1"/>
    </source>
</evidence>
<evidence type="ECO:0000313" key="2">
    <source>
        <dbReference type="Proteomes" id="UP000033632"/>
    </source>
</evidence>
<protein>
    <submittedName>
        <fullName evidence="1">Uncharacterized protein</fullName>
    </submittedName>
</protein>